<dbReference type="AlphaFoldDB" id="A0A9N9HTS9"/>
<reference evidence="1" key="1">
    <citation type="submission" date="2021-06" db="EMBL/GenBank/DDBJ databases">
        <authorList>
            <person name="Kallberg Y."/>
            <person name="Tangrot J."/>
            <person name="Rosling A."/>
        </authorList>
    </citation>
    <scope>NUCLEOTIDE SEQUENCE</scope>
    <source>
        <strain evidence="1">IN212</strain>
    </source>
</reference>
<evidence type="ECO:0000313" key="1">
    <source>
        <dbReference type="EMBL" id="CAG8705252.1"/>
    </source>
</evidence>
<dbReference type="OrthoDB" id="10541682at2759"/>
<proteinExistence type="predicted"/>
<evidence type="ECO:0000313" key="2">
    <source>
        <dbReference type="Proteomes" id="UP000789396"/>
    </source>
</evidence>
<gene>
    <name evidence="1" type="ORF">RFULGI_LOCUS10581</name>
</gene>
<name>A0A9N9HTS9_9GLOM</name>
<protein>
    <submittedName>
        <fullName evidence="1">4990_t:CDS:1</fullName>
    </submittedName>
</protein>
<dbReference type="Proteomes" id="UP000789396">
    <property type="component" value="Unassembled WGS sequence"/>
</dbReference>
<dbReference type="EMBL" id="CAJVPZ010021211">
    <property type="protein sequence ID" value="CAG8705252.1"/>
    <property type="molecule type" value="Genomic_DNA"/>
</dbReference>
<accession>A0A9N9HTS9</accession>
<keyword evidence="2" id="KW-1185">Reference proteome</keyword>
<sequence>MSLDEIEEDDLYKVEDNFEQIDLTKITSEESSNDYDSDIIELNKSVQENKKDTNKLL</sequence>
<comment type="caution">
    <text evidence="1">The sequence shown here is derived from an EMBL/GenBank/DDBJ whole genome shotgun (WGS) entry which is preliminary data.</text>
</comment>
<organism evidence="1 2">
    <name type="scientific">Racocetra fulgida</name>
    <dbReference type="NCBI Taxonomy" id="60492"/>
    <lineage>
        <taxon>Eukaryota</taxon>
        <taxon>Fungi</taxon>
        <taxon>Fungi incertae sedis</taxon>
        <taxon>Mucoromycota</taxon>
        <taxon>Glomeromycotina</taxon>
        <taxon>Glomeromycetes</taxon>
        <taxon>Diversisporales</taxon>
        <taxon>Gigasporaceae</taxon>
        <taxon>Racocetra</taxon>
    </lineage>
</organism>